<dbReference type="Gene3D" id="2.60.40.2700">
    <property type="match status" value="1"/>
</dbReference>
<evidence type="ECO:0000313" key="5">
    <source>
        <dbReference type="EMBL" id="MBC8627289.1"/>
    </source>
</evidence>
<evidence type="ECO:0000256" key="3">
    <source>
        <dbReference type="SAM" id="MobiDB-lite"/>
    </source>
</evidence>
<evidence type="ECO:0000256" key="4">
    <source>
        <dbReference type="SAM" id="SignalP"/>
    </source>
</evidence>
<protein>
    <recommendedName>
        <fullName evidence="7">Cell wall-binding protein</fullName>
    </recommendedName>
</protein>
<accession>A0ABR7P7B1</accession>
<keyword evidence="6" id="KW-1185">Reference proteome</keyword>
<feature type="chain" id="PRO_5045046486" description="Cell wall-binding protein" evidence="4">
    <location>
        <begin position="27"/>
        <end position="263"/>
    </location>
</feature>
<organism evidence="5 6">
    <name type="scientific">Blautia stercoris</name>
    <dbReference type="NCBI Taxonomy" id="871664"/>
    <lineage>
        <taxon>Bacteria</taxon>
        <taxon>Bacillati</taxon>
        <taxon>Bacillota</taxon>
        <taxon>Clostridia</taxon>
        <taxon>Lachnospirales</taxon>
        <taxon>Lachnospiraceae</taxon>
        <taxon>Blautia</taxon>
    </lineage>
</organism>
<dbReference type="Gene3D" id="2.10.270.10">
    <property type="entry name" value="Cholin Binding"/>
    <property type="match status" value="1"/>
</dbReference>
<gene>
    <name evidence="5" type="ORF">H8712_01375</name>
</gene>
<name>A0ABR7P7B1_9FIRM</name>
<comment type="caution">
    <text evidence="5">The sequence shown here is derived from an EMBL/GenBank/DDBJ whole genome shotgun (WGS) entry which is preliminary data.</text>
</comment>
<dbReference type="SUPFAM" id="SSF69360">
    <property type="entry name" value="Cell wall binding repeat"/>
    <property type="match status" value="1"/>
</dbReference>
<feature type="compositionally biased region" description="Basic and acidic residues" evidence="3">
    <location>
        <begin position="40"/>
        <end position="67"/>
    </location>
</feature>
<feature type="region of interest" description="Disordered" evidence="3">
    <location>
        <begin position="37"/>
        <end position="67"/>
    </location>
</feature>
<dbReference type="PROSITE" id="PS51257">
    <property type="entry name" value="PROKAR_LIPOPROTEIN"/>
    <property type="match status" value="1"/>
</dbReference>
<reference evidence="5 6" key="1">
    <citation type="submission" date="2020-08" db="EMBL/GenBank/DDBJ databases">
        <title>Genome public.</title>
        <authorList>
            <person name="Liu C."/>
            <person name="Sun Q."/>
        </authorList>
    </citation>
    <scope>NUCLEOTIDE SEQUENCE [LARGE SCALE GENOMIC DNA]</scope>
    <source>
        <strain evidence="5 6">3_YM_SP_D4_24.mj</strain>
    </source>
</reference>
<evidence type="ECO:0000256" key="2">
    <source>
        <dbReference type="PROSITE-ProRule" id="PRU00591"/>
    </source>
</evidence>
<dbReference type="Pfam" id="PF19127">
    <property type="entry name" value="Choline_bind_3"/>
    <property type="match status" value="1"/>
</dbReference>
<feature type="repeat" description="Cell wall-binding" evidence="2">
    <location>
        <begin position="226"/>
        <end position="245"/>
    </location>
</feature>
<evidence type="ECO:0008006" key="7">
    <source>
        <dbReference type="Google" id="ProtNLM"/>
    </source>
</evidence>
<dbReference type="EMBL" id="JACRTP010000001">
    <property type="protein sequence ID" value="MBC8627289.1"/>
    <property type="molecule type" value="Genomic_DNA"/>
</dbReference>
<dbReference type="InterPro" id="IPR018337">
    <property type="entry name" value="Cell_wall/Cho-bd_repeat"/>
</dbReference>
<sequence>MNNRWYKKLLLLLTVGCMTVSMTGCSADSVLDKLLSVTDPKPDKKTEATKEDSSDKKDSAGEKEVEVAKPEFTTNLSGAVTYAVNAKASALTVEATTTDDGSITYQWYKSQTDTNGGGTLIDGATEASYTPPTDTEGTLYYYVVATSTIGSSTNGATSDTAEVIVSADGTIPSESEDQAGASKVLGKWVQNNDGWWYDNGDGTYPRNAWKQIDGKWYAFDEKGYMRVGWFKDGDSWYYLLDSGEMAKDTDIEGYHIGSNGKME</sequence>
<proteinExistence type="predicted"/>
<keyword evidence="1" id="KW-0677">Repeat</keyword>
<dbReference type="PROSITE" id="PS51170">
    <property type="entry name" value="CW"/>
    <property type="match status" value="2"/>
</dbReference>
<dbReference type="RefSeq" id="WP_117456723.1">
    <property type="nucleotide sequence ID" value="NZ_JACRTP010000001.1"/>
</dbReference>
<keyword evidence="4" id="KW-0732">Signal</keyword>
<dbReference type="Proteomes" id="UP000661649">
    <property type="component" value="Unassembled WGS sequence"/>
</dbReference>
<feature type="repeat" description="Cell wall-binding" evidence="2">
    <location>
        <begin position="206"/>
        <end position="225"/>
    </location>
</feature>
<evidence type="ECO:0000256" key="1">
    <source>
        <dbReference type="ARBA" id="ARBA00022737"/>
    </source>
</evidence>
<feature type="signal peptide" evidence="4">
    <location>
        <begin position="1"/>
        <end position="26"/>
    </location>
</feature>
<evidence type="ECO:0000313" key="6">
    <source>
        <dbReference type="Proteomes" id="UP000661649"/>
    </source>
</evidence>